<dbReference type="CDD" id="cd06259">
    <property type="entry name" value="YdcF-like"/>
    <property type="match status" value="1"/>
</dbReference>
<feature type="transmembrane region" description="Helical" evidence="1">
    <location>
        <begin position="254"/>
        <end position="272"/>
    </location>
</feature>
<dbReference type="EMBL" id="CP070228">
    <property type="protein sequence ID" value="QRV02656.1"/>
    <property type="molecule type" value="Genomic_DNA"/>
</dbReference>
<evidence type="ECO:0000313" key="3">
    <source>
        <dbReference type="EMBL" id="QRV02656.1"/>
    </source>
</evidence>
<keyword evidence="1" id="KW-1133">Transmembrane helix</keyword>
<proteinExistence type="predicted"/>
<evidence type="ECO:0000256" key="1">
    <source>
        <dbReference type="SAM" id="Phobius"/>
    </source>
</evidence>
<dbReference type="Proteomes" id="UP000602653">
    <property type="component" value="Chromosome"/>
</dbReference>
<feature type="transmembrane region" description="Helical" evidence="1">
    <location>
        <begin position="6"/>
        <end position="24"/>
    </location>
</feature>
<dbReference type="InterPro" id="IPR003848">
    <property type="entry name" value="DUF218"/>
</dbReference>
<feature type="transmembrane region" description="Helical" evidence="1">
    <location>
        <begin position="36"/>
        <end position="55"/>
    </location>
</feature>
<evidence type="ECO:0000313" key="4">
    <source>
        <dbReference type="Proteomes" id="UP000602653"/>
    </source>
</evidence>
<dbReference type="PANTHER" id="PTHR30336">
    <property type="entry name" value="INNER MEMBRANE PROTEIN, PROBABLE PERMEASE"/>
    <property type="match status" value="1"/>
</dbReference>
<keyword evidence="4" id="KW-1185">Reference proteome</keyword>
<reference evidence="3 4" key="1">
    <citation type="submission" date="2021-02" db="EMBL/GenBank/DDBJ databases">
        <title>Complete Genome Sequence of Arcanobacterium phocisimile strain DSM 26142T from a harbour seal.</title>
        <authorList>
            <person name="Borowiak M."/>
            <person name="Alssahen M."/>
            <person name="Malorny B."/>
            <person name="Laemmler C."/>
            <person name="Siebert U."/>
            <person name="Ploetz M."/>
            <person name="Abdulmawjood A."/>
        </authorList>
    </citation>
    <scope>NUCLEOTIDE SEQUENCE [LARGE SCALE GENOMIC DNA]</scope>
    <source>
        <strain evidence="3 4">DSM 26142</strain>
    </source>
</reference>
<dbReference type="InterPro" id="IPR051599">
    <property type="entry name" value="Cell_Envelope_Assoc"/>
</dbReference>
<dbReference type="InterPro" id="IPR014729">
    <property type="entry name" value="Rossmann-like_a/b/a_fold"/>
</dbReference>
<keyword evidence="1" id="KW-0472">Membrane</keyword>
<accession>A0ABX7II46</accession>
<sequence>MNLFVVITLVLAIAGIGIIFWGIYRYMCNPRRRHTGAFFISGVALQWLACCALLIRGGLPSYVESVVLWIACVGGYFGFLLAGFAWLTWRAQRRRSAEGFDAVVILGAGLIGDRVSPLLARRIDRGIELVCASAELPKRPLLLCSGGQGSDEVVSEAQAMENYANAMVKKPLTILKEERSTSTQENLVFSQELLDEHLDSGAPVAVATSNYHVLRTQVLARRLGLNWQIFGAHAPTFLTSVSFLREFVALSLVWWPYVCGPLVFLTGALLILQ</sequence>
<feature type="transmembrane region" description="Helical" evidence="1">
    <location>
        <begin position="225"/>
        <end position="248"/>
    </location>
</feature>
<organism evidence="3 4">
    <name type="scientific">Arcanobacterium phocisimile</name>
    <dbReference type="NCBI Taxonomy" id="1302235"/>
    <lineage>
        <taxon>Bacteria</taxon>
        <taxon>Bacillati</taxon>
        <taxon>Actinomycetota</taxon>
        <taxon>Actinomycetes</taxon>
        <taxon>Actinomycetales</taxon>
        <taxon>Actinomycetaceae</taxon>
        <taxon>Arcanobacterium</taxon>
    </lineage>
</organism>
<feature type="domain" description="DUF218" evidence="2">
    <location>
        <begin position="101"/>
        <end position="248"/>
    </location>
</feature>
<feature type="transmembrane region" description="Helical" evidence="1">
    <location>
        <begin position="67"/>
        <end position="87"/>
    </location>
</feature>
<keyword evidence="1" id="KW-0812">Transmembrane</keyword>
<dbReference type="Pfam" id="PF02698">
    <property type="entry name" value="DUF218"/>
    <property type="match status" value="1"/>
</dbReference>
<protein>
    <submittedName>
        <fullName evidence="3">YdcF family protein</fullName>
    </submittedName>
</protein>
<dbReference type="Gene3D" id="3.40.50.620">
    <property type="entry name" value="HUPs"/>
    <property type="match status" value="1"/>
</dbReference>
<dbReference type="RefSeq" id="WP_204425203.1">
    <property type="nucleotide sequence ID" value="NZ_CP070228.1"/>
</dbReference>
<dbReference type="PANTHER" id="PTHR30336:SF4">
    <property type="entry name" value="ENVELOPE BIOGENESIS FACTOR ELYC"/>
    <property type="match status" value="1"/>
</dbReference>
<name>A0ABX7II46_9ACTO</name>
<gene>
    <name evidence="3" type="ORF">JTE88_02645</name>
</gene>
<evidence type="ECO:0000259" key="2">
    <source>
        <dbReference type="Pfam" id="PF02698"/>
    </source>
</evidence>